<reference evidence="1 2" key="1">
    <citation type="submission" date="2020-01" db="EMBL/GenBank/DDBJ databases">
        <authorList>
            <consortium name="DOE Joint Genome Institute"/>
            <person name="Haridas S."/>
            <person name="Albert R."/>
            <person name="Binder M."/>
            <person name="Bloem J."/>
            <person name="Labutti K."/>
            <person name="Salamov A."/>
            <person name="Andreopoulos B."/>
            <person name="Baker S.E."/>
            <person name="Barry K."/>
            <person name="Bills G."/>
            <person name="Bluhm B.H."/>
            <person name="Cannon C."/>
            <person name="Castanera R."/>
            <person name="Culley D.E."/>
            <person name="Daum C."/>
            <person name="Ezra D."/>
            <person name="Gonzalez J.B."/>
            <person name="Henrissat B."/>
            <person name="Kuo A."/>
            <person name="Liang C."/>
            <person name="Lipzen A."/>
            <person name="Lutzoni F."/>
            <person name="Magnuson J."/>
            <person name="Mondo S."/>
            <person name="Nolan M."/>
            <person name="Ohm R."/>
            <person name="Pangilinan J."/>
            <person name="Park H.-J.H."/>
            <person name="Ramirez L."/>
            <person name="Alfaro M."/>
            <person name="Sun H."/>
            <person name="Tritt A."/>
            <person name="Yoshinaga Y."/>
            <person name="Zwiers L.-H.L."/>
            <person name="Turgeon B.G."/>
            <person name="Goodwin S.B."/>
            <person name="Spatafora J.W."/>
            <person name="Crous P.W."/>
            <person name="Grigoriev I.V."/>
        </authorList>
    </citation>
    <scope>NUCLEOTIDE SEQUENCE [LARGE SCALE GENOMIC DNA]</scope>
    <source>
        <strain evidence="1 2">CBS 611.86</strain>
    </source>
</reference>
<dbReference type="EMBL" id="JAADJZ010000028">
    <property type="protein sequence ID" value="KAF2866310.1"/>
    <property type="molecule type" value="Genomic_DNA"/>
</dbReference>
<keyword evidence="2" id="KW-1185">Reference proteome</keyword>
<accession>A0A7C8I6E8</accession>
<dbReference type="AlphaFoldDB" id="A0A7C8I6E8"/>
<evidence type="ECO:0000313" key="2">
    <source>
        <dbReference type="Proteomes" id="UP000481861"/>
    </source>
</evidence>
<name>A0A7C8I6E8_9PLEO</name>
<gene>
    <name evidence="1" type="ORF">BDV95DRAFT_671948</name>
</gene>
<organism evidence="1 2">
    <name type="scientific">Massariosphaeria phaeospora</name>
    <dbReference type="NCBI Taxonomy" id="100035"/>
    <lineage>
        <taxon>Eukaryota</taxon>
        <taxon>Fungi</taxon>
        <taxon>Dikarya</taxon>
        <taxon>Ascomycota</taxon>
        <taxon>Pezizomycotina</taxon>
        <taxon>Dothideomycetes</taxon>
        <taxon>Pleosporomycetidae</taxon>
        <taxon>Pleosporales</taxon>
        <taxon>Pleosporales incertae sedis</taxon>
        <taxon>Massariosphaeria</taxon>
    </lineage>
</organism>
<dbReference type="OrthoDB" id="10669266at2759"/>
<evidence type="ECO:0000313" key="1">
    <source>
        <dbReference type="EMBL" id="KAF2866310.1"/>
    </source>
</evidence>
<comment type="caution">
    <text evidence="1">The sequence shown here is derived from an EMBL/GenBank/DDBJ whole genome shotgun (WGS) entry which is preliminary data.</text>
</comment>
<sequence>MISLYLAVKFYERLRLASISWNLFRQLVSPPSHLSTSTPAPQLTMSSHGNQWPLHDVPDDGFILSLTTAMHEKFPREVRDLVYRNLVDELDFNGHLYIYESPIFIQRGIMHSAVRVELVEMFYETFEKFNVPDPRDIPGLLAKDFFDAGVTLSQVKMSALQVFGTTDPCSERRINEAQFWSNFSPLFGQVKNGFKLRIDFALNVCHVFRPDWAAQEVVEIISALVPIFDAVEARGGNSSLRLRHYGRDRPLECKDHMQDTKEQWTETITRDLASKIPSRF</sequence>
<dbReference type="Proteomes" id="UP000481861">
    <property type="component" value="Unassembled WGS sequence"/>
</dbReference>
<protein>
    <submittedName>
        <fullName evidence="1">Uncharacterized protein</fullName>
    </submittedName>
</protein>
<proteinExistence type="predicted"/>